<dbReference type="GO" id="GO:0046404">
    <property type="term" value="F:ATP-dependent polydeoxyribonucleotide 5'-hydroxyl-kinase activity"/>
    <property type="evidence" value="ECO:0007669"/>
    <property type="project" value="TreeGrafter"/>
</dbReference>
<reference evidence="1 2" key="1">
    <citation type="submission" date="2015-07" db="EMBL/GenBank/DDBJ databases">
        <title>Genome sequencing of Kibdelosporangium phytohabitans.</title>
        <authorList>
            <person name="Qin S."/>
            <person name="Xing K."/>
        </authorList>
    </citation>
    <scope>NUCLEOTIDE SEQUENCE [LARGE SCALE GENOMIC DNA]</scope>
    <source>
        <strain evidence="1 2">KLBMP1111</strain>
    </source>
</reference>
<accession>A0A0N9HWH3</accession>
<protein>
    <recommendedName>
        <fullName evidence="3">Kinase</fullName>
    </recommendedName>
</protein>
<sequence>MRVAILIGLQASGKTTFYRRHLAETHAHVSKDNFPKGGDRQKRRLGLIKEALEAGRDAAVDNTNPSPAQWAPLIALARSFDAEVTAYWFPVDVEASIARNAARASPVPDVGLFATLRLTGADGFDKVSR</sequence>
<keyword evidence="2" id="KW-1185">Reference proteome</keyword>
<evidence type="ECO:0008006" key="3">
    <source>
        <dbReference type="Google" id="ProtNLM"/>
    </source>
</evidence>
<dbReference type="OrthoDB" id="8564590at2"/>
<gene>
    <name evidence="1" type="ORF">AOZ06_11455</name>
</gene>
<dbReference type="RefSeq" id="WP_054289419.1">
    <property type="nucleotide sequence ID" value="NZ_CP012752.1"/>
</dbReference>
<organism evidence="1 2">
    <name type="scientific">Kibdelosporangium phytohabitans</name>
    <dbReference type="NCBI Taxonomy" id="860235"/>
    <lineage>
        <taxon>Bacteria</taxon>
        <taxon>Bacillati</taxon>
        <taxon>Actinomycetota</taxon>
        <taxon>Actinomycetes</taxon>
        <taxon>Pseudonocardiales</taxon>
        <taxon>Pseudonocardiaceae</taxon>
        <taxon>Kibdelosporangium</taxon>
    </lineage>
</organism>
<dbReference type="EMBL" id="CP012752">
    <property type="protein sequence ID" value="ALG07451.1"/>
    <property type="molecule type" value="Genomic_DNA"/>
</dbReference>
<dbReference type="KEGG" id="kphy:AOZ06_11455"/>
<dbReference type="Pfam" id="PF13671">
    <property type="entry name" value="AAA_33"/>
    <property type="match status" value="1"/>
</dbReference>
<dbReference type="AlphaFoldDB" id="A0A0N9HWH3"/>
<dbReference type="PANTHER" id="PTHR12083:SF9">
    <property type="entry name" value="BIFUNCTIONAL POLYNUCLEOTIDE PHOSPHATASE_KINASE"/>
    <property type="match status" value="1"/>
</dbReference>
<proteinExistence type="predicted"/>
<dbReference type="Proteomes" id="UP000063699">
    <property type="component" value="Chromosome"/>
</dbReference>
<evidence type="ECO:0000313" key="2">
    <source>
        <dbReference type="Proteomes" id="UP000063699"/>
    </source>
</evidence>
<name>A0A0N9HWH3_9PSEU</name>
<dbReference type="GO" id="GO:0006281">
    <property type="term" value="P:DNA repair"/>
    <property type="evidence" value="ECO:0007669"/>
    <property type="project" value="TreeGrafter"/>
</dbReference>
<dbReference type="Gene3D" id="3.40.50.300">
    <property type="entry name" value="P-loop containing nucleotide triphosphate hydrolases"/>
    <property type="match status" value="1"/>
</dbReference>
<dbReference type="GO" id="GO:0046403">
    <property type="term" value="F:polynucleotide 3'-phosphatase activity"/>
    <property type="evidence" value="ECO:0007669"/>
    <property type="project" value="TreeGrafter"/>
</dbReference>
<dbReference type="SUPFAM" id="SSF52540">
    <property type="entry name" value="P-loop containing nucleoside triphosphate hydrolases"/>
    <property type="match status" value="1"/>
</dbReference>
<dbReference type="STRING" id="860235.AOZ06_11455"/>
<evidence type="ECO:0000313" key="1">
    <source>
        <dbReference type="EMBL" id="ALG07451.1"/>
    </source>
</evidence>
<dbReference type="GO" id="GO:0003690">
    <property type="term" value="F:double-stranded DNA binding"/>
    <property type="evidence" value="ECO:0007669"/>
    <property type="project" value="TreeGrafter"/>
</dbReference>
<dbReference type="PANTHER" id="PTHR12083">
    <property type="entry name" value="BIFUNCTIONAL POLYNUCLEOTIDE PHOSPHATASE/KINASE"/>
    <property type="match status" value="1"/>
</dbReference>
<dbReference type="InterPro" id="IPR027417">
    <property type="entry name" value="P-loop_NTPase"/>
</dbReference>